<dbReference type="RefSeq" id="WP_151681248.1">
    <property type="nucleotide sequence ID" value="NZ_BKZP01000010.1"/>
</dbReference>
<name>A0A5J4JKB9_9BACI</name>
<dbReference type="Pfam" id="PF13273">
    <property type="entry name" value="DUF4064"/>
    <property type="match status" value="1"/>
</dbReference>
<keyword evidence="1" id="KW-0812">Transmembrane</keyword>
<feature type="transmembrane region" description="Helical" evidence="1">
    <location>
        <begin position="7"/>
        <end position="31"/>
    </location>
</feature>
<evidence type="ECO:0000256" key="1">
    <source>
        <dbReference type="SAM" id="Phobius"/>
    </source>
</evidence>
<protein>
    <submittedName>
        <fullName evidence="3">Membrane protein</fullName>
    </submittedName>
</protein>
<feature type="transmembrane region" description="Helical" evidence="1">
    <location>
        <begin position="64"/>
        <end position="85"/>
    </location>
</feature>
<feature type="transmembrane region" description="Helical" evidence="1">
    <location>
        <begin position="97"/>
        <end position="125"/>
    </location>
</feature>
<evidence type="ECO:0000313" key="4">
    <source>
        <dbReference type="Proteomes" id="UP000391919"/>
    </source>
</evidence>
<dbReference type="EMBL" id="BKZQ01000034">
    <property type="protein sequence ID" value="GER71060.1"/>
    <property type="molecule type" value="Genomic_DNA"/>
</dbReference>
<evidence type="ECO:0000259" key="2">
    <source>
        <dbReference type="Pfam" id="PF13273"/>
    </source>
</evidence>
<comment type="caution">
    <text evidence="3">The sequence shown here is derived from an EMBL/GenBank/DDBJ whole genome shotgun (WGS) entry which is preliminary data.</text>
</comment>
<dbReference type="AlphaFoldDB" id="A0A5J4JKB9"/>
<proteinExistence type="predicted"/>
<dbReference type="InterPro" id="IPR025273">
    <property type="entry name" value="DUF4064"/>
</dbReference>
<keyword evidence="1" id="KW-0472">Membrane</keyword>
<evidence type="ECO:0000313" key="3">
    <source>
        <dbReference type="EMBL" id="GER71060.1"/>
    </source>
</evidence>
<sequence length="139" mass="14798">MKRTGEIVLSVIGAILNGLAALMVIFVAAVLKNQDFVNQFQKEINNEPALQQADVQKALDTFQALGWGLAVILAIGMVLGIVAAVKLRGNKGPKLAGILLIIGALLMFFFSIGIGWLPALLYLIAGTMSLVRKVPKAID</sequence>
<gene>
    <name evidence="3" type="ORF">BpJC7_23630</name>
</gene>
<feature type="domain" description="DUF4064" evidence="2">
    <location>
        <begin position="2"/>
        <end position="110"/>
    </location>
</feature>
<accession>A0A5J4JKB9</accession>
<organism evidence="3 4">
    <name type="scientific">Weizmannia acidilactici</name>
    <dbReference type="NCBI Taxonomy" id="2607726"/>
    <lineage>
        <taxon>Bacteria</taxon>
        <taxon>Bacillati</taxon>
        <taxon>Bacillota</taxon>
        <taxon>Bacilli</taxon>
        <taxon>Bacillales</taxon>
        <taxon>Bacillaceae</taxon>
        <taxon>Heyndrickxia</taxon>
    </lineage>
</organism>
<reference evidence="3 4" key="1">
    <citation type="submission" date="2019-09" db="EMBL/GenBank/DDBJ databases">
        <title>Draft genome sequence of Bacillus sp. JC-7.</title>
        <authorList>
            <person name="Tanaka N."/>
            <person name="Shiwa Y."/>
            <person name="Fujita N."/>
            <person name="Tanasupawat S."/>
        </authorList>
    </citation>
    <scope>NUCLEOTIDE SEQUENCE [LARGE SCALE GENOMIC DNA]</scope>
    <source>
        <strain evidence="3 4">JC-7</strain>
    </source>
</reference>
<keyword evidence="1" id="KW-1133">Transmembrane helix</keyword>
<keyword evidence="4" id="KW-1185">Reference proteome</keyword>
<dbReference type="Proteomes" id="UP000391919">
    <property type="component" value="Unassembled WGS sequence"/>
</dbReference>